<dbReference type="InterPro" id="IPR007050">
    <property type="entry name" value="HTH_bacterioopsin"/>
</dbReference>
<dbReference type="Proteomes" id="UP000054387">
    <property type="component" value="Unassembled WGS sequence"/>
</dbReference>
<dbReference type="OrthoDB" id="198846at2157"/>
<evidence type="ECO:0000313" key="5">
    <source>
        <dbReference type="EMBL" id="KTG11361.1"/>
    </source>
</evidence>
<comment type="caution">
    <text evidence="5">The sequence shown here is derived from an EMBL/GenBank/DDBJ whole genome shotgun (WGS) entry which is preliminary data.</text>
</comment>
<gene>
    <name evidence="5" type="ORF">AUR64_03640</name>
</gene>
<feature type="domain" description="HVO-2928 N-terminal" evidence="4">
    <location>
        <begin position="3"/>
        <end position="168"/>
    </location>
</feature>
<dbReference type="Gene3D" id="1.10.10.10">
    <property type="entry name" value="Winged helix-like DNA-binding domain superfamily/Winged helix DNA-binding domain"/>
    <property type="match status" value="1"/>
</dbReference>
<dbReference type="PANTHER" id="PTHR34236:SF1">
    <property type="entry name" value="DIMETHYL SULFOXIDE REDUCTASE TRANSCRIPTIONAL ACTIVATOR"/>
    <property type="match status" value="1"/>
</dbReference>
<dbReference type="EMBL" id="LOPU01000004">
    <property type="protein sequence ID" value="KTG11361.1"/>
    <property type="molecule type" value="Genomic_DNA"/>
</dbReference>
<organism evidence="5 6">
    <name type="scientific">Haloprofundus marisrubri</name>
    <dbReference type="NCBI Taxonomy" id="1514971"/>
    <lineage>
        <taxon>Archaea</taxon>
        <taxon>Methanobacteriati</taxon>
        <taxon>Methanobacteriota</taxon>
        <taxon>Stenosarchaea group</taxon>
        <taxon>Halobacteria</taxon>
        <taxon>Halobacteriales</taxon>
        <taxon>Haloferacaceae</taxon>
        <taxon>Haloprofundus</taxon>
    </lineage>
</organism>
<accession>A0A0W1RD78</accession>
<evidence type="ECO:0000259" key="4">
    <source>
        <dbReference type="Pfam" id="PF24281"/>
    </source>
</evidence>
<protein>
    <submittedName>
        <fullName evidence="5">Uncharacterized protein</fullName>
    </submittedName>
</protein>
<evidence type="ECO:0000313" key="6">
    <source>
        <dbReference type="Proteomes" id="UP000054387"/>
    </source>
</evidence>
<evidence type="ECO:0000259" key="3">
    <source>
        <dbReference type="Pfam" id="PF04967"/>
    </source>
</evidence>
<dbReference type="Pfam" id="PF04967">
    <property type="entry name" value="HTH_10"/>
    <property type="match status" value="1"/>
</dbReference>
<keyword evidence="2" id="KW-0804">Transcription</keyword>
<dbReference type="InterPro" id="IPR056529">
    <property type="entry name" value="HVO_2928_N"/>
</dbReference>
<dbReference type="AlphaFoldDB" id="A0A0W1RD78"/>
<dbReference type="RefSeq" id="WP_058580093.1">
    <property type="nucleotide sequence ID" value="NZ_LOPU01000004.1"/>
</dbReference>
<name>A0A0W1RD78_9EURY</name>
<evidence type="ECO:0000256" key="2">
    <source>
        <dbReference type="ARBA" id="ARBA00023163"/>
    </source>
</evidence>
<dbReference type="PANTHER" id="PTHR34236">
    <property type="entry name" value="DIMETHYL SULFOXIDE REDUCTASE TRANSCRIPTIONAL ACTIVATOR"/>
    <property type="match status" value="1"/>
</dbReference>
<sequence length="236" mass="27033">MREYVFTIHYEEGADDLMDLFIEWPSLHAIAISHASDETMWRLDYVTGKSEALDAFEALIADIAHCDAVIGDQLVVDREYEVLLRDPQECVVYTRRPERDDARSVTSIINEYLGDGHLCQTDRRGNEYEWRILVDDERAVSDIYDRLHAGVRDGVSVELTKISDPTYWTNNVVRSGSLPPEQREAIEAAVELGYYEKPRQVSAVNVADELGISQSTYQYRLNAAESWLAKQFVEHL</sequence>
<dbReference type="InterPro" id="IPR036388">
    <property type="entry name" value="WH-like_DNA-bd_sf"/>
</dbReference>
<keyword evidence="1" id="KW-0805">Transcription regulation</keyword>
<feature type="domain" description="HTH bat-type" evidence="3">
    <location>
        <begin position="180"/>
        <end position="229"/>
    </location>
</feature>
<evidence type="ECO:0000256" key="1">
    <source>
        <dbReference type="ARBA" id="ARBA00023015"/>
    </source>
</evidence>
<keyword evidence="6" id="KW-1185">Reference proteome</keyword>
<reference evidence="5 6" key="1">
    <citation type="submission" date="2015-12" db="EMBL/GenBank/DDBJ databases">
        <title>Haloprofundus marisrubri gen. nov., sp. nov., an extremely halophilic archaeon isolated from the Discovery deep brine-seawater interface in the Red Sea.</title>
        <authorList>
            <person name="Zhang G."/>
            <person name="Stingl U."/>
            <person name="Rashid M."/>
        </authorList>
    </citation>
    <scope>NUCLEOTIDE SEQUENCE [LARGE SCALE GENOMIC DNA]</scope>
    <source>
        <strain evidence="5 6">SB9</strain>
    </source>
</reference>
<dbReference type="Pfam" id="PF24281">
    <property type="entry name" value="HVO_2928_N"/>
    <property type="match status" value="1"/>
</dbReference>
<proteinExistence type="predicted"/>